<organism evidence="1 2">
    <name type="scientific">Pseudomonas nitroreducens</name>
    <dbReference type="NCBI Taxonomy" id="46680"/>
    <lineage>
        <taxon>Bacteria</taxon>
        <taxon>Pseudomonadati</taxon>
        <taxon>Pseudomonadota</taxon>
        <taxon>Gammaproteobacteria</taxon>
        <taxon>Pseudomonadales</taxon>
        <taxon>Pseudomonadaceae</taxon>
        <taxon>Pseudomonas</taxon>
    </lineage>
</organism>
<accession>A0A6G6J7M5</accession>
<dbReference type="AlphaFoldDB" id="A0A6G6J7M5"/>
<dbReference type="EMBL" id="CP049142">
    <property type="protein sequence ID" value="QIE91385.1"/>
    <property type="molecule type" value="Genomic_DNA"/>
</dbReference>
<dbReference type="RefSeq" id="WP_037012122.1">
    <property type="nucleotide sequence ID" value="NZ_CP049142.1"/>
</dbReference>
<dbReference type="Proteomes" id="UP000501063">
    <property type="component" value="Plasmid pPniHBP1_1"/>
</dbReference>
<sequence length="180" mass="20828">MTDFDDHDIPDAAFTADELEAGVQHLVRGTKPPSASGSSSEPISFQVPNMSWHRYHGAARDDRYRTYRLGITEKCEFDEDLFLTEFDLSLRLGGFGEIRYLVELFYTKSGISPDFGWSFLTEVLTLTPEQRKQLQLNLKAQLDLHYERRQMIEQVEWESRVSLLREAQALLAEQLHLDET</sequence>
<evidence type="ECO:0000313" key="1">
    <source>
        <dbReference type="EMBL" id="QIE91385.1"/>
    </source>
</evidence>
<proteinExistence type="predicted"/>
<keyword evidence="1" id="KW-0614">Plasmid</keyword>
<evidence type="ECO:0000313" key="2">
    <source>
        <dbReference type="Proteomes" id="UP000501063"/>
    </source>
</evidence>
<name>A0A6G6J7M5_PSENT</name>
<reference evidence="1 2" key="1">
    <citation type="submission" date="2020-02" db="EMBL/GenBank/DDBJ databases">
        <title>Integrative conjugative elements (ICEs) and plasmids drive adaptation of Pseudomonas nitroreducens strain HBP1 to wastewater environment.</title>
        <authorList>
            <person name="Sentchilo V."/>
            <person name="Carraro N."/>
            <person name="Bertelli C."/>
            <person name="van der Meer J.R."/>
        </authorList>
    </citation>
    <scope>NUCLEOTIDE SEQUENCE [LARGE SCALE GENOMIC DNA]</scope>
    <source>
        <strain evidence="1 2">HBP1</strain>
        <plasmid evidence="2">ppnihbp1_1</plasmid>
    </source>
</reference>
<protein>
    <submittedName>
        <fullName evidence="1">Uncharacterized protein</fullName>
    </submittedName>
</protein>
<geneLocation type="plasmid" evidence="2">
    <name>ppnihbp1_1</name>
</geneLocation>
<gene>
    <name evidence="1" type="ORF">G5B91_34120</name>
</gene>
<dbReference type="KEGG" id="pnt:G5B91_34120"/>